<comment type="caution">
    <text evidence="2">The sequence shown here is derived from an EMBL/GenBank/DDBJ whole genome shotgun (WGS) entry which is preliminary data.</text>
</comment>
<dbReference type="EMBL" id="JAECZO010000050">
    <property type="protein sequence ID" value="KAK7195237.1"/>
    <property type="molecule type" value="Genomic_DNA"/>
</dbReference>
<feature type="region of interest" description="Disordered" evidence="1">
    <location>
        <begin position="1019"/>
        <end position="1046"/>
    </location>
</feature>
<feature type="region of interest" description="Disordered" evidence="1">
    <location>
        <begin position="765"/>
        <end position="787"/>
    </location>
</feature>
<evidence type="ECO:0000313" key="3">
    <source>
        <dbReference type="Proteomes" id="UP001430356"/>
    </source>
</evidence>
<feature type="compositionally biased region" description="Pro residues" evidence="1">
    <location>
        <begin position="654"/>
        <end position="668"/>
    </location>
</feature>
<feature type="region of interest" description="Disordered" evidence="1">
    <location>
        <begin position="397"/>
        <end position="438"/>
    </location>
</feature>
<organism evidence="2 3">
    <name type="scientific">Novymonas esmeraldas</name>
    <dbReference type="NCBI Taxonomy" id="1808958"/>
    <lineage>
        <taxon>Eukaryota</taxon>
        <taxon>Discoba</taxon>
        <taxon>Euglenozoa</taxon>
        <taxon>Kinetoplastea</taxon>
        <taxon>Metakinetoplastina</taxon>
        <taxon>Trypanosomatida</taxon>
        <taxon>Trypanosomatidae</taxon>
        <taxon>Novymonas</taxon>
    </lineage>
</organism>
<feature type="compositionally biased region" description="Pro residues" evidence="1">
    <location>
        <begin position="1203"/>
        <end position="1212"/>
    </location>
</feature>
<feature type="region of interest" description="Disordered" evidence="1">
    <location>
        <begin position="241"/>
        <end position="260"/>
    </location>
</feature>
<feature type="compositionally biased region" description="Low complexity" evidence="1">
    <location>
        <begin position="669"/>
        <end position="688"/>
    </location>
</feature>
<feature type="compositionally biased region" description="Pro residues" evidence="1">
    <location>
        <begin position="1542"/>
        <end position="1555"/>
    </location>
</feature>
<feature type="compositionally biased region" description="Low complexity" evidence="1">
    <location>
        <begin position="635"/>
        <end position="647"/>
    </location>
</feature>
<proteinExistence type="predicted"/>
<feature type="compositionally biased region" description="Low complexity" evidence="1">
    <location>
        <begin position="944"/>
        <end position="957"/>
    </location>
</feature>
<feature type="compositionally biased region" description="Polar residues" evidence="1">
    <location>
        <begin position="1513"/>
        <end position="1523"/>
    </location>
</feature>
<feature type="region of interest" description="Disordered" evidence="1">
    <location>
        <begin position="892"/>
        <end position="961"/>
    </location>
</feature>
<feature type="compositionally biased region" description="Low complexity" evidence="1">
    <location>
        <begin position="1318"/>
        <end position="1327"/>
    </location>
</feature>
<feature type="compositionally biased region" description="Low complexity" evidence="1">
    <location>
        <begin position="1"/>
        <end position="10"/>
    </location>
</feature>
<feature type="region of interest" description="Disordered" evidence="1">
    <location>
        <begin position="1481"/>
        <end position="1587"/>
    </location>
</feature>
<feature type="compositionally biased region" description="Low complexity" evidence="1">
    <location>
        <begin position="913"/>
        <end position="935"/>
    </location>
</feature>
<feature type="region of interest" description="Disordered" evidence="1">
    <location>
        <begin position="1"/>
        <end position="23"/>
    </location>
</feature>
<sequence length="1775" mass="175182">MGVHVSVAHGAGAGGAADGGRSSSSFIADVTTPCRHLSLPSFTVRESAGRGEDGDAASPPVTALSSAASYQPRLDAVASPERQHEAATPLRSPHALCCGRTFTTEAASLLPPPPPLPSAASAQHLTPLVTTGRTSSPPLLRFSASDAATAATGAGRRRISSAGGSGSTAARRPAPLWKHALYDAQQHLPGALGALPPPPLPPPPPLTPTPPSSPHSRSASLLPLSHRSASHDDVALAANVPAHHGRPHAMSVNAAPPLTRRSPQRRRIVEPLLGRGGGTATPGRAVDEDEPAPLISAATATAAAAAAAAASPSHVSDSMRGGVCSGPSSLARFEHHQSPASSVLPMPLCSATAATGATAAAAAVVVAVVPPSTLPRPLAALPLPPSSSASTLVFASPVHPRRGHQPQQPPPPPALSPASASALARLASPALTTEDSEEVSDYAGDGLFSWTGAPCTPIGAGGAGGALSHDSNSAGILSASGRLSALLRSPLMSCGGGGGSGAFLCMVSPGSPSTTGTAARAGSTSLLLHGDALPPSSHETSGVAGAAPVPSLGRPQVPLPPIPGPAAATAASTATSTTAAAAAAAAATLSLISPTASVSAMATNARASLAGAGVRSPFTFRSPFTSILTPSPVAQHQQHQQQQQQQQLNAVVPPTSPTMPPQFLPPPQTSDRSPPCTSTTSLPSTSSSFYSAGSPPTLALGNNNSSSSAAAAAGDGPLPATSLLFNSGGGGGGGGGGVTAGVMALSPFSSFDSSLASASVFAGESPATTAAPGRSRPPHHITSSVLPTASASASASASFGSVGSATATTAAVQRMRRSPLSVLNGGGSGSGSGSGVVTYRQHHVPLNGASTTAASSGGTPAAAAAAVVVMVRAEEEEERAGVMGDVAALASVSPPHDSAAHHTSGSERDGQDVSSTTSSRSSSSSSGRDGDASVAHAGPRRRCASPATQSTPAPSAPLGERDAVGTASRLETAGGIDVTVATATAGAEMQERPAPDEEQHDDDDARGDTAVPLAMTVAPRDAAPDTQEVRVLANSSSPSSPLHRSRSYFCRESSNTAATAAAAAAATAAAAAATGCPPASPSTRSSSSSSSTTSVAHRRMDSAEEAAAGLRGVEHGFSVCSILTSTLQRSSALASSVCSASHGGTLSASFAADTTFVHSGSGGGFAGPAWPGRLCLSSFSSLSHVCSTAGATADTHRRSAPAAGPPPPPPPTTMTTAAAAQSTSSTAVSSSLYVAVPGWGARSSGSGSAGLLTGSGAAALAERLSISSTSFTSTWSPSYRKTSATVGDCSSSSTCGATAPTTARTSAVSVAGPPGVCSSRSSSSSLGGRRRASPTRGSARSRRMSSVTIIGVVDDVAVPTPRACDGAAASTSAAAAAAAAAKSLASPARGADGRDTPLSSIVITPLTDTLLASPSRIPNSGSGSGGGGGSGGDGDNDSDSYARRHSTRLHKDGDSDITTPDVAAAAAAAVLRLHRHRPVRASSLPAASPSTALSEPSSTSPSLESAAVAATGSACTPTEVASQQRRRERGEECRDAAASPMSPTPRAPPSPPPPLTTTAATMEHTTPSPQRVSSLCHSSRRPQRTPSSLARAVAVALQHPSLTHDHVGSGSGSASYPSMYMHNASPTIPSLLISSTRPCAATELHPGEPVKSVRQVITDVATPPAAPAAAAAPASPSIAPTADMMEAAAPAEPLQHRRHQCSESPSVMCPPSPPRELHAQCSHDASPPPPLAGEAPATPVPAATTRRRYHHSGSSPPPTPLSTRESSGSPFRKET</sequence>
<feature type="region of interest" description="Disordered" evidence="1">
    <location>
        <begin position="1074"/>
        <end position="1102"/>
    </location>
</feature>
<feature type="compositionally biased region" description="Pro residues" evidence="1">
    <location>
        <begin position="195"/>
        <end position="213"/>
    </location>
</feature>
<feature type="compositionally biased region" description="Basic and acidic residues" evidence="1">
    <location>
        <begin position="898"/>
        <end position="911"/>
    </location>
</feature>
<feature type="region of interest" description="Disordered" evidence="1">
    <location>
        <begin position="150"/>
        <end position="171"/>
    </location>
</feature>
<feature type="compositionally biased region" description="Low complexity" evidence="1">
    <location>
        <begin position="416"/>
        <end position="431"/>
    </location>
</feature>
<feature type="region of interest" description="Disordered" evidence="1">
    <location>
        <begin position="1691"/>
        <end position="1775"/>
    </location>
</feature>
<feature type="region of interest" description="Disordered" evidence="1">
    <location>
        <begin position="189"/>
        <end position="221"/>
    </location>
</feature>
<evidence type="ECO:0000313" key="2">
    <source>
        <dbReference type="EMBL" id="KAK7195237.1"/>
    </source>
</evidence>
<name>A0AAW0EPQ7_9TRYP</name>
<accession>A0AAW0EPQ7</accession>
<feature type="compositionally biased region" description="Polar residues" evidence="1">
    <location>
        <begin position="1290"/>
        <end position="1308"/>
    </location>
</feature>
<feature type="region of interest" description="Disordered" evidence="1">
    <location>
        <begin position="531"/>
        <end position="550"/>
    </location>
</feature>
<feature type="compositionally biased region" description="Low complexity" evidence="1">
    <location>
        <begin position="1735"/>
        <end position="1744"/>
    </location>
</feature>
<keyword evidence="3" id="KW-1185">Reference proteome</keyword>
<feature type="compositionally biased region" description="Polar residues" evidence="1">
    <location>
        <begin position="1567"/>
        <end position="1577"/>
    </location>
</feature>
<protein>
    <submittedName>
        <fullName evidence="2">Uncharacterized protein</fullName>
    </submittedName>
</protein>
<feature type="compositionally biased region" description="Low complexity" evidence="1">
    <location>
        <begin position="1081"/>
        <end position="1094"/>
    </location>
</feature>
<feature type="compositionally biased region" description="Low complexity" evidence="1">
    <location>
        <begin position="1556"/>
        <end position="1566"/>
    </location>
</feature>
<feature type="region of interest" description="Disordered" evidence="1">
    <location>
        <begin position="631"/>
        <end position="692"/>
    </location>
</feature>
<feature type="region of interest" description="Disordered" evidence="1">
    <location>
        <begin position="1290"/>
        <end position="1344"/>
    </location>
</feature>
<feature type="region of interest" description="Disordered" evidence="1">
    <location>
        <begin position="1193"/>
        <end position="1221"/>
    </location>
</feature>
<feature type="region of interest" description="Disordered" evidence="1">
    <location>
        <begin position="986"/>
        <end position="1007"/>
    </location>
</feature>
<feature type="region of interest" description="Disordered" evidence="1">
    <location>
        <begin position="1411"/>
        <end position="1458"/>
    </location>
</feature>
<feature type="compositionally biased region" description="Basic residues" evidence="1">
    <location>
        <begin position="1328"/>
        <end position="1343"/>
    </location>
</feature>
<feature type="compositionally biased region" description="Low complexity" evidence="1">
    <location>
        <begin position="1481"/>
        <end position="1507"/>
    </location>
</feature>
<reference evidence="2 3" key="1">
    <citation type="journal article" date="2021" name="MBio">
        <title>A New Model Trypanosomatid, Novymonas esmeraldas: Genomic Perception of Its 'Candidatus Pandoraea novymonadis' Endosymbiont.</title>
        <authorList>
            <person name="Zakharova A."/>
            <person name="Saura A."/>
            <person name="Butenko A."/>
            <person name="Podesvova L."/>
            <person name="Warmusova S."/>
            <person name="Kostygov A.Y."/>
            <person name="Nenarokova A."/>
            <person name="Lukes J."/>
            <person name="Opperdoes F.R."/>
            <person name="Yurchenko V."/>
        </authorList>
    </citation>
    <scope>NUCLEOTIDE SEQUENCE [LARGE SCALE GENOMIC DNA]</scope>
    <source>
        <strain evidence="2 3">E262AT.01</strain>
    </source>
</reference>
<evidence type="ECO:0000256" key="1">
    <source>
        <dbReference type="SAM" id="MobiDB-lite"/>
    </source>
</evidence>
<gene>
    <name evidence="2" type="ORF">NESM_000448900</name>
</gene>
<dbReference type="Proteomes" id="UP001430356">
    <property type="component" value="Unassembled WGS sequence"/>
</dbReference>
<feature type="compositionally biased region" description="Gly residues" evidence="1">
    <location>
        <begin position="1422"/>
        <end position="1433"/>
    </location>
</feature>